<keyword evidence="4 10" id="KW-1133">Transmembrane helix</keyword>
<comment type="subcellular location">
    <subcellularLocation>
        <location evidence="1 10">Cell membrane</location>
        <topology evidence="1 10">Multi-pass membrane protein</topology>
    </subcellularLocation>
</comment>
<dbReference type="PANTHER" id="PTHR24241">
    <property type="entry name" value="NEUROPEPTIDE RECEPTOR-RELATED G-PROTEIN COUPLED RECEPTOR"/>
    <property type="match status" value="1"/>
</dbReference>
<name>A0A891XI04_CARMO</name>
<evidence type="ECO:0000256" key="6">
    <source>
        <dbReference type="ARBA" id="ARBA00023136"/>
    </source>
</evidence>
<evidence type="ECO:0000256" key="2">
    <source>
        <dbReference type="ARBA" id="ARBA00022475"/>
    </source>
</evidence>
<reference evidence="12" key="1">
    <citation type="journal article" date="2021" name="J. Neurosci.">
        <title>Neuromodulation Can Be Simple: Myoinhibitory Peptide, Contained in Dedicated Regulatory Pathways, Is the Only Neurally-Mediated Peptide Modulator of Stick Insect Leg Muscle.</title>
        <authorList>
            <person name="Liessem S."/>
            <person name="Kowatschew D."/>
            <person name="Dippel S."/>
            <person name="Blanke A."/>
            <person name="Korsching S."/>
            <person name="Guschlbauer C."/>
            <person name="Hooper S.L."/>
            <person name="Predel R."/>
            <person name="Buschges A."/>
        </authorList>
    </citation>
    <scope>NUCLEOTIDE SEQUENCE</scope>
</reference>
<dbReference type="SUPFAM" id="SSF81321">
    <property type="entry name" value="Family A G protein-coupled receptor-like"/>
    <property type="match status" value="1"/>
</dbReference>
<evidence type="ECO:0000256" key="10">
    <source>
        <dbReference type="RuleBase" id="RU046427"/>
    </source>
</evidence>
<feature type="transmembrane region" description="Helical" evidence="10">
    <location>
        <begin position="99"/>
        <end position="118"/>
    </location>
</feature>
<keyword evidence="2" id="KW-1003">Cell membrane</keyword>
<dbReference type="PROSITE" id="PS00237">
    <property type="entry name" value="G_PROTEIN_RECEP_F1_1"/>
    <property type="match status" value="1"/>
</dbReference>
<keyword evidence="7 10" id="KW-0675">Receptor</keyword>
<feature type="transmembrane region" description="Helical" evidence="10">
    <location>
        <begin position="322"/>
        <end position="341"/>
    </location>
</feature>
<feature type="transmembrane region" description="Helical" evidence="10">
    <location>
        <begin position="66"/>
        <end position="87"/>
    </location>
</feature>
<organism evidence="12">
    <name type="scientific">Carausius morosus</name>
    <name type="common">Indian stick insect</name>
    <name type="synonym">Dixippus morosus</name>
    <dbReference type="NCBI Taxonomy" id="7022"/>
    <lineage>
        <taxon>Eukaryota</taxon>
        <taxon>Metazoa</taxon>
        <taxon>Ecdysozoa</taxon>
        <taxon>Arthropoda</taxon>
        <taxon>Hexapoda</taxon>
        <taxon>Insecta</taxon>
        <taxon>Pterygota</taxon>
        <taxon>Neoptera</taxon>
        <taxon>Polyneoptera</taxon>
        <taxon>Phasmatodea</taxon>
        <taxon>Verophasmatodea</taxon>
        <taxon>Anareolatae</taxon>
        <taxon>Lonchodidae</taxon>
        <taxon>Lonchodinae</taxon>
        <taxon>Carausius</taxon>
    </lineage>
</organism>
<dbReference type="EMBL" id="MT879332">
    <property type="protein sequence ID" value="QRN45460.1"/>
    <property type="molecule type" value="mRNA"/>
</dbReference>
<sequence>MSTRAAGSLLDTVVNVSCSDEGLLEAAVDLTATSAWYVERVLEAAVNVTCRHCYITEDMVFNKVHILSMVAFSIMMVVSSIGNITVVNTLLRRNKRSRINLMLVHLAVGDLVVTFMTMPMEIAWNYTVWWRGGSTFCHIMSFFRVFGFYLSSSVLICISIDRYFAVLRPMSLKGQNARHMLATAWVVSVLSSLPQVVVFHLESPKGVPDFIQCVAFNTFSREGELAYNFFNMFMTYGIPLMVIVFCYVSIIMEICRCSKENNDTIRRSSQGYLGRAKARTLKMTITIVLAFIVCWTPYYIMCVWYWLDTVSAKNVNPVVQKALFLFASTNSCMNPIVYGMFNLRNCGFGRDTQQSSRMSPPRIPDRNRPARIIEWKRKTKAMHRGILLDLMLVRRATDTPTAR</sequence>
<feature type="transmembrane region" description="Helical" evidence="10">
    <location>
        <begin position="285"/>
        <end position="307"/>
    </location>
</feature>
<dbReference type="InterPro" id="IPR001817">
    <property type="entry name" value="Vasoprsn_rcpt"/>
</dbReference>
<dbReference type="GO" id="GO:0042277">
    <property type="term" value="F:peptide binding"/>
    <property type="evidence" value="ECO:0007669"/>
    <property type="project" value="TreeGrafter"/>
</dbReference>
<feature type="transmembrane region" description="Helical" evidence="10">
    <location>
        <begin position="229"/>
        <end position="250"/>
    </location>
</feature>
<evidence type="ECO:0000256" key="9">
    <source>
        <dbReference type="ARBA" id="ARBA00023224"/>
    </source>
</evidence>
<keyword evidence="3 10" id="KW-0812">Transmembrane</keyword>
<dbReference type="GO" id="GO:0005000">
    <property type="term" value="F:vasopressin receptor activity"/>
    <property type="evidence" value="ECO:0007669"/>
    <property type="project" value="InterPro"/>
</dbReference>
<protein>
    <submittedName>
        <fullName evidence="12">Adipokinetic hormone receptor isoform X2</fullName>
    </submittedName>
</protein>
<dbReference type="Pfam" id="PF00001">
    <property type="entry name" value="7tm_1"/>
    <property type="match status" value="1"/>
</dbReference>
<dbReference type="GO" id="GO:0032870">
    <property type="term" value="P:cellular response to hormone stimulus"/>
    <property type="evidence" value="ECO:0007669"/>
    <property type="project" value="TreeGrafter"/>
</dbReference>
<dbReference type="AlphaFoldDB" id="A0A891XI04"/>
<dbReference type="PRINTS" id="PR00896">
    <property type="entry name" value="VASOPRESSINR"/>
</dbReference>
<evidence type="ECO:0000256" key="5">
    <source>
        <dbReference type="ARBA" id="ARBA00023040"/>
    </source>
</evidence>
<keyword evidence="6 10" id="KW-0472">Membrane</keyword>
<evidence type="ECO:0000256" key="4">
    <source>
        <dbReference type="ARBA" id="ARBA00022989"/>
    </source>
</evidence>
<dbReference type="InterPro" id="IPR000276">
    <property type="entry name" value="GPCR_Rhodpsn"/>
</dbReference>
<evidence type="ECO:0000256" key="8">
    <source>
        <dbReference type="ARBA" id="ARBA00023180"/>
    </source>
</evidence>
<proteinExistence type="evidence at transcript level"/>
<dbReference type="Gene3D" id="1.20.1070.10">
    <property type="entry name" value="Rhodopsin 7-helix transmembrane proteins"/>
    <property type="match status" value="1"/>
</dbReference>
<dbReference type="GO" id="GO:0097003">
    <property type="term" value="F:adipokinetic hormone receptor activity"/>
    <property type="evidence" value="ECO:0007669"/>
    <property type="project" value="TreeGrafter"/>
</dbReference>
<feature type="domain" description="G-protein coupled receptors family 1 profile" evidence="11">
    <location>
        <begin position="82"/>
        <end position="338"/>
    </location>
</feature>
<evidence type="ECO:0000259" key="11">
    <source>
        <dbReference type="PROSITE" id="PS50262"/>
    </source>
</evidence>
<accession>A0A891XI04</accession>
<evidence type="ECO:0000256" key="3">
    <source>
        <dbReference type="ARBA" id="ARBA00022692"/>
    </source>
</evidence>
<evidence type="ECO:0000256" key="1">
    <source>
        <dbReference type="ARBA" id="ARBA00004651"/>
    </source>
</evidence>
<dbReference type="PANTHER" id="PTHR24241:SF59">
    <property type="entry name" value="ADIPOKINETIC HORMONE RECEPTOR, ISOFORM C"/>
    <property type="match status" value="1"/>
</dbReference>
<evidence type="ECO:0000313" key="12">
    <source>
        <dbReference type="EMBL" id="QRN45460.1"/>
    </source>
</evidence>
<feature type="transmembrane region" description="Helical" evidence="10">
    <location>
        <begin position="181"/>
        <end position="201"/>
    </location>
</feature>
<dbReference type="GO" id="GO:0005886">
    <property type="term" value="C:plasma membrane"/>
    <property type="evidence" value="ECO:0007669"/>
    <property type="project" value="UniProtKB-SubCell"/>
</dbReference>
<evidence type="ECO:0000256" key="7">
    <source>
        <dbReference type="ARBA" id="ARBA00023170"/>
    </source>
</evidence>
<keyword evidence="9 10" id="KW-0807">Transducer</keyword>
<feature type="transmembrane region" description="Helical" evidence="10">
    <location>
        <begin position="138"/>
        <end position="160"/>
    </location>
</feature>
<dbReference type="InterPro" id="IPR017452">
    <property type="entry name" value="GPCR_Rhodpsn_7TM"/>
</dbReference>
<keyword evidence="8 10" id="KW-0325">Glycoprotein</keyword>
<keyword evidence="5 10" id="KW-0297">G-protein coupled receptor</keyword>
<dbReference type="PROSITE" id="PS50262">
    <property type="entry name" value="G_PROTEIN_RECEP_F1_2"/>
    <property type="match status" value="1"/>
</dbReference>
<comment type="similarity">
    <text evidence="10">Belongs to the G-protein coupled receptor 1 family. Vasopressin/oxytocin receptor subfamily.</text>
</comment>
<dbReference type="PRINTS" id="PR00237">
    <property type="entry name" value="GPCRRHODOPSN"/>
</dbReference>